<dbReference type="PIRSF" id="PIRSF015244">
    <property type="entry name" value="UCP015244"/>
    <property type="match status" value="1"/>
</dbReference>
<comment type="caution">
    <text evidence="4">The sequence shown here is derived from an EMBL/GenBank/DDBJ whole genome shotgun (WGS) entry which is preliminary data.</text>
</comment>
<protein>
    <submittedName>
        <fullName evidence="4">Aminopeptidase</fullName>
    </submittedName>
</protein>
<dbReference type="InterPro" id="IPR032622">
    <property type="entry name" value="UCP01524_HTH"/>
</dbReference>
<feature type="domain" description="UCP01524 winged helix-turn-helix" evidence="2">
    <location>
        <begin position="360"/>
        <end position="429"/>
    </location>
</feature>
<dbReference type="Pfam" id="PF09940">
    <property type="entry name" value="DUF2172"/>
    <property type="match status" value="1"/>
</dbReference>
<dbReference type="SUPFAM" id="SSF53187">
    <property type="entry name" value="Zn-dependent exopeptidases"/>
    <property type="match status" value="1"/>
</dbReference>
<dbReference type="InterPro" id="IPR036388">
    <property type="entry name" value="WH-like_DNA-bd_sf"/>
</dbReference>
<accession>A0A120FDW0</accession>
<keyword evidence="4" id="KW-0645">Protease</keyword>
<dbReference type="Gene3D" id="3.50.30.90">
    <property type="match status" value="1"/>
</dbReference>
<dbReference type="InterPro" id="IPR012353">
    <property type="entry name" value="UCP015244"/>
</dbReference>
<dbReference type="CDD" id="cd05644">
    <property type="entry name" value="M28_like"/>
    <property type="match status" value="1"/>
</dbReference>
<reference evidence="4 5" key="1">
    <citation type="submission" date="2015-11" db="EMBL/GenBank/DDBJ databases">
        <title>Draft Genome Sequence of the Strain BR 10423 (Rhizobium sp.) isolated from nodules of Mimosa pudica.</title>
        <authorList>
            <person name="Barauna A.C."/>
            <person name="Zilli J.E."/>
            <person name="Simoes-Araujo J.L."/>
            <person name="Reis V.M."/>
            <person name="James E.K."/>
            <person name="Reis F.B.Jr."/>
            <person name="Rouws L.F."/>
            <person name="Passos S.R."/>
            <person name="Gois S.R."/>
        </authorList>
    </citation>
    <scope>NUCLEOTIDE SEQUENCE [LARGE SCALE GENOMIC DNA]</scope>
    <source>
        <strain evidence="4 5">BR10423</strain>
    </source>
</reference>
<gene>
    <name evidence="4" type="ORF">AS026_26665</name>
</gene>
<sequence length="440" mass="49016">MNSDAARESGQAAYNLACELFPINRSITGPGVRQTLAILTREMPELTTHAVPSGTQAFDWVVPDEWEVREAYIEDPEGNRIIDFKINNLHLMGYSEPVNCELPLDELQAHLYSLPDQPDAIPYVTSYYSRRWGFCLSHHQRLSLKPGQYRVRIDATLAPGSLNYGEVLIAGDSVEELFLSTYICHPSMANNELSGPVVATEIVKWLISRDRLPYSFRVVFIPETIGSICYLSHNLGVMKERVRAGFNITCVGDDRAYSFLPSRDGNTLADRAALHALQHVAGEFERYSWWDRGSDERQYCAPDIDLPVASIMRSKYGAYPEYHTSLDNLDLISPAGLAGAIRVVQGAILAAEQDRHFKINVLGEPQLGKRGLYPTISTKNSGETVRLMMNVISQLDGRTSLLEVSNRVGAAIWDIYPIVLKLVEAGLVDDLSLTVQPSNI</sequence>
<keyword evidence="5" id="KW-1185">Reference proteome</keyword>
<evidence type="ECO:0000259" key="3">
    <source>
        <dbReference type="Pfam" id="PF16254"/>
    </source>
</evidence>
<feature type="domain" description="DUF4910" evidence="3">
    <location>
        <begin position="14"/>
        <end position="353"/>
    </location>
</feature>
<evidence type="ECO:0000313" key="4">
    <source>
        <dbReference type="EMBL" id="KWV40262.1"/>
    </source>
</evidence>
<keyword evidence="4" id="KW-0031">Aminopeptidase</keyword>
<dbReference type="EMBL" id="LNCD01000150">
    <property type="protein sequence ID" value="KWV40262.1"/>
    <property type="molecule type" value="Genomic_DNA"/>
</dbReference>
<dbReference type="Pfam" id="PF16221">
    <property type="entry name" value="HTH_47"/>
    <property type="match status" value="1"/>
</dbReference>
<dbReference type="Pfam" id="PF16254">
    <property type="entry name" value="DUF4910"/>
    <property type="match status" value="1"/>
</dbReference>
<dbReference type="InterPro" id="IPR032589">
    <property type="entry name" value="DUF4910"/>
</dbReference>
<organism evidence="4 5">
    <name type="scientific">Rhizobium altiplani</name>
    <dbReference type="NCBI Taxonomy" id="1864509"/>
    <lineage>
        <taxon>Bacteria</taxon>
        <taxon>Pseudomonadati</taxon>
        <taxon>Pseudomonadota</taxon>
        <taxon>Alphaproteobacteria</taxon>
        <taxon>Hyphomicrobiales</taxon>
        <taxon>Rhizobiaceae</taxon>
        <taxon>Rhizobium/Agrobacterium group</taxon>
        <taxon>Rhizobium</taxon>
    </lineage>
</organism>
<dbReference type="GO" id="GO:0004177">
    <property type="term" value="F:aminopeptidase activity"/>
    <property type="evidence" value="ECO:0007669"/>
    <property type="project" value="UniProtKB-KW"/>
</dbReference>
<dbReference type="Proteomes" id="UP000068164">
    <property type="component" value="Unassembled WGS sequence"/>
</dbReference>
<evidence type="ECO:0000313" key="5">
    <source>
        <dbReference type="Proteomes" id="UP000068164"/>
    </source>
</evidence>
<feature type="domain" description="DUF2172" evidence="1">
    <location>
        <begin position="65"/>
        <end position="156"/>
    </location>
</feature>
<dbReference type="Gene3D" id="1.10.10.10">
    <property type="entry name" value="Winged helix-like DNA-binding domain superfamily/Winged helix DNA-binding domain"/>
    <property type="match status" value="1"/>
</dbReference>
<keyword evidence="4" id="KW-0378">Hydrolase</keyword>
<evidence type="ECO:0000259" key="2">
    <source>
        <dbReference type="Pfam" id="PF16221"/>
    </source>
</evidence>
<dbReference type="InterPro" id="IPR032610">
    <property type="entry name" value="DUF2172"/>
</dbReference>
<name>A0A120FDW0_9HYPH</name>
<dbReference type="Gene3D" id="3.40.630.10">
    <property type="entry name" value="Zn peptidases"/>
    <property type="match status" value="1"/>
</dbReference>
<evidence type="ECO:0000259" key="1">
    <source>
        <dbReference type="Pfam" id="PF09940"/>
    </source>
</evidence>
<dbReference type="OrthoDB" id="9765654at2"/>
<proteinExistence type="predicted"/>
<dbReference type="AlphaFoldDB" id="A0A120FDW0"/>